<protein>
    <submittedName>
        <fullName evidence="1">Uncharacterized protein</fullName>
    </submittedName>
</protein>
<dbReference type="InParanoid" id="A0A0F7DBN9"/>
<dbReference type="KEGG" id="gah:GAH_01277"/>
<sequence>MMCEKYKRKVLPIECDWYACSYWVGSGGVCFNGRVCFLNTALDTQSTL</sequence>
<evidence type="ECO:0000313" key="1">
    <source>
        <dbReference type="EMBL" id="AKG91421.1"/>
    </source>
</evidence>
<dbReference type="STRING" id="113653.GAH_01277"/>
<organism evidence="1 2">
    <name type="scientific">Geoglobus ahangari</name>
    <dbReference type="NCBI Taxonomy" id="113653"/>
    <lineage>
        <taxon>Archaea</taxon>
        <taxon>Methanobacteriati</taxon>
        <taxon>Methanobacteriota</taxon>
        <taxon>Archaeoglobi</taxon>
        <taxon>Archaeoglobales</taxon>
        <taxon>Archaeoglobaceae</taxon>
        <taxon>Geoglobus</taxon>
    </lineage>
</organism>
<dbReference type="HOGENOM" id="CLU_3147828_0_0_2"/>
<dbReference type="RefSeq" id="WP_156967408.1">
    <property type="nucleotide sequence ID" value="NZ_CP011267.1"/>
</dbReference>
<reference evidence="1 2" key="1">
    <citation type="submission" date="2015-04" db="EMBL/GenBank/DDBJ databases">
        <title>The complete genome sequence of the hyperthermophilic, obligate iron-reducing archaeon Geoglobus ahangari strain 234T.</title>
        <authorList>
            <person name="Manzella M.P."/>
            <person name="Holmes D.E."/>
            <person name="Rocheleau J.M."/>
            <person name="Chung A."/>
            <person name="Reguera G."/>
            <person name="Kashefi K."/>
        </authorList>
    </citation>
    <scope>NUCLEOTIDE SEQUENCE [LARGE SCALE GENOMIC DNA]</scope>
    <source>
        <strain evidence="1 2">234</strain>
    </source>
</reference>
<dbReference type="EMBL" id="CP011267">
    <property type="protein sequence ID" value="AKG91421.1"/>
    <property type="molecule type" value="Genomic_DNA"/>
</dbReference>
<dbReference type="Proteomes" id="UP000034723">
    <property type="component" value="Chromosome"/>
</dbReference>
<dbReference type="AlphaFoldDB" id="A0A0F7DBN9"/>
<evidence type="ECO:0000313" key="2">
    <source>
        <dbReference type="Proteomes" id="UP000034723"/>
    </source>
</evidence>
<gene>
    <name evidence="1" type="ORF">GAH_01277</name>
</gene>
<proteinExistence type="predicted"/>
<dbReference type="GeneID" id="43092369"/>
<accession>A0A0F7DBN9</accession>
<name>A0A0F7DBN9_9EURY</name>
<keyword evidence="2" id="KW-1185">Reference proteome</keyword>